<name>A0A2G5CI70_AQUCA</name>
<dbReference type="Proteomes" id="UP000230069">
    <property type="component" value="Unassembled WGS sequence"/>
</dbReference>
<protein>
    <submittedName>
        <fullName evidence="1">Uncharacterized protein</fullName>
    </submittedName>
</protein>
<sequence length="151" mass="17076">MPIGNVAAANEAQIDPLGEDIHLEDWSPRNVNSQIPLSMHVPMSSSPNGVYTQPQRQHTQSLTTGLLEEMSKIRFEIGRVASAIESKIRMDDPLWDQCADAIEAMTELDDEAKLIVMEILADGMEMRKMFIRLKDSQRRSWILRKIGRTGL</sequence>
<gene>
    <name evidence="1" type="ORF">AQUCO_05300073v1</name>
</gene>
<dbReference type="EMBL" id="KZ305070">
    <property type="protein sequence ID" value="PIA30991.1"/>
    <property type="molecule type" value="Genomic_DNA"/>
</dbReference>
<reference evidence="1 2" key="1">
    <citation type="submission" date="2017-09" db="EMBL/GenBank/DDBJ databases">
        <title>WGS assembly of Aquilegia coerulea Goldsmith.</title>
        <authorList>
            <person name="Hodges S."/>
            <person name="Kramer E."/>
            <person name="Nordborg M."/>
            <person name="Tomkins J."/>
            <person name="Borevitz J."/>
            <person name="Derieg N."/>
            <person name="Yan J."/>
            <person name="Mihaltcheva S."/>
            <person name="Hayes R.D."/>
            <person name="Rokhsar D."/>
        </authorList>
    </citation>
    <scope>NUCLEOTIDE SEQUENCE [LARGE SCALE GENOMIC DNA]</scope>
    <source>
        <strain evidence="2">cv. Goldsmith</strain>
    </source>
</reference>
<proteinExistence type="predicted"/>
<dbReference type="AlphaFoldDB" id="A0A2G5CI70"/>
<evidence type="ECO:0000313" key="1">
    <source>
        <dbReference type="EMBL" id="PIA30991.1"/>
    </source>
</evidence>
<keyword evidence="2" id="KW-1185">Reference proteome</keyword>
<dbReference type="OrthoDB" id="10458441at2759"/>
<accession>A0A2G5CI70</accession>
<organism evidence="1 2">
    <name type="scientific">Aquilegia coerulea</name>
    <name type="common">Rocky mountain columbine</name>
    <dbReference type="NCBI Taxonomy" id="218851"/>
    <lineage>
        <taxon>Eukaryota</taxon>
        <taxon>Viridiplantae</taxon>
        <taxon>Streptophyta</taxon>
        <taxon>Embryophyta</taxon>
        <taxon>Tracheophyta</taxon>
        <taxon>Spermatophyta</taxon>
        <taxon>Magnoliopsida</taxon>
        <taxon>Ranunculales</taxon>
        <taxon>Ranunculaceae</taxon>
        <taxon>Thalictroideae</taxon>
        <taxon>Aquilegia</taxon>
    </lineage>
</organism>
<evidence type="ECO:0000313" key="2">
    <source>
        <dbReference type="Proteomes" id="UP000230069"/>
    </source>
</evidence>
<dbReference type="InParanoid" id="A0A2G5CI70"/>